<proteinExistence type="predicted"/>
<reference evidence="1 2" key="1">
    <citation type="submission" date="2015-07" db="EMBL/GenBank/DDBJ databases">
        <authorList>
            <person name="Voget S."/>
            <person name="Dogs M."/>
            <person name="Brinkhoff T.H."/>
            <person name="Daniel R."/>
        </authorList>
    </citation>
    <scope>NUCLEOTIDE SEQUENCE [LARGE SCALE GENOMIC DNA]</scope>
    <source>
        <strain evidence="1 2">B14</strain>
    </source>
</reference>
<name>A0ABZ2BWC0_9RHOB</name>
<reference evidence="2" key="2">
    <citation type="submission" date="2024-01" db="EMBL/GenBank/DDBJ databases">
        <title>Roseobacter fucihabitans sp. nov., isolated from the brown alga Fucus spiralis.</title>
        <authorList>
            <person name="Hahnke S."/>
            <person name="Berger M."/>
            <person name="Schlingloff A."/>
            <person name="Athale I."/>
            <person name="Neumann-Schaal M."/>
            <person name="Adenaya A."/>
            <person name="Poehlein A."/>
            <person name="Daniel R."/>
            <person name="Pertersen J."/>
            <person name="Brinkhoff T."/>
        </authorList>
    </citation>
    <scope>NUCLEOTIDE SEQUENCE [LARGE SCALE GENOMIC DNA]</scope>
    <source>
        <strain evidence="2">B14</strain>
    </source>
</reference>
<dbReference type="Proteomes" id="UP001318682">
    <property type="component" value="Chromosome"/>
</dbReference>
<evidence type="ECO:0000313" key="2">
    <source>
        <dbReference type="Proteomes" id="UP001318682"/>
    </source>
</evidence>
<protein>
    <submittedName>
        <fullName evidence="1">Uncharacterized protein</fullName>
    </submittedName>
</protein>
<accession>A0ABZ2BWC0</accession>
<organism evidence="1 2">
    <name type="scientific">Roseobacter fucihabitans</name>
    <dbReference type="NCBI Taxonomy" id="1537242"/>
    <lineage>
        <taxon>Bacteria</taxon>
        <taxon>Pseudomonadati</taxon>
        <taxon>Pseudomonadota</taxon>
        <taxon>Alphaproteobacteria</taxon>
        <taxon>Rhodobacterales</taxon>
        <taxon>Roseobacteraceae</taxon>
        <taxon>Roseobacter</taxon>
    </lineage>
</organism>
<gene>
    <name evidence="1" type="ORF">ROLI_034260</name>
</gene>
<dbReference type="EMBL" id="CP143423">
    <property type="protein sequence ID" value="WVX50329.1"/>
    <property type="molecule type" value="Genomic_DNA"/>
</dbReference>
<sequence>MESAWRSLPKARAEGIKVSMKIVPKETTDDALIQEYLNKGGKVSVGKTKPLPADLGLSKNTWNQKLTREEKAARDKK</sequence>
<keyword evidence="2" id="KW-1185">Reference proteome</keyword>
<evidence type="ECO:0000313" key="1">
    <source>
        <dbReference type="EMBL" id="WVX50329.1"/>
    </source>
</evidence>